<name>A0A859I998_9MOLU</name>
<feature type="coiled-coil region" evidence="1">
    <location>
        <begin position="118"/>
        <end position="175"/>
    </location>
</feature>
<feature type="region of interest" description="Disordered" evidence="2">
    <location>
        <begin position="52"/>
        <end position="83"/>
    </location>
</feature>
<keyword evidence="3" id="KW-0812">Transmembrane</keyword>
<evidence type="ECO:0000256" key="2">
    <source>
        <dbReference type="SAM" id="MobiDB-lite"/>
    </source>
</evidence>
<evidence type="ECO:0000313" key="5">
    <source>
        <dbReference type="Proteomes" id="UP000509122"/>
    </source>
</evidence>
<reference evidence="4 5" key="1">
    <citation type="submission" date="2020-06" db="EMBL/GenBank/DDBJ databases">
        <title>Complete genome sequence of Candidatus Phytoplasma asteris RP166.</title>
        <authorList>
            <person name="Cho S.-T."/>
            <person name="Zwolinska A."/>
            <person name="Huang W."/>
            <person name="Wouters R."/>
            <person name="Hogenhout S.A."/>
            <person name="Kuo C.-H."/>
        </authorList>
    </citation>
    <scope>NUCLEOTIDE SEQUENCE [LARGE SCALE GENOMIC DNA]</scope>
    <source>
        <strain evidence="4">RP166</strain>
    </source>
</reference>
<gene>
    <name evidence="4" type="ORF">RP166_1290</name>
</gene>
<accession>A0A859I998</accession>
<keyword evidence="3" id="KW-1133">Transmembrane helix</keyword>
<organism evidence="4 5">
    <name type="scientific">Rapeseed phyllody phytoplasma</name>
    <dbReference type="NCBI Taxonomy" id="2490543"/>
    <lineage>
        <taxon>Bacteria</taxon>
        <taxon>Bacillati</taxon>
        <taxon>Mycoplasmatota</taxon>
        <taxon>Mollicutes</taxon>
        <taxon>Acholeplasmatales</taxon>
        <taxon>Acholeplasmataceae</taxon>
        <taxon>Candidatus Phytoplasma</taxon>
        <taxon>16SrI (Aster yellows group)</taxon>
    </lineage>
</organism>
<keyword evidence="3" id="KW-0472">Membrane</keyword>
<protein>
    <submittedName>
        <fullName evidence="4">Uncharacterized protein</fullName>
    </submittedName>
</protein>
<dbReference type="EMBL" id="CP055264">
    <property type="protein sequence ID" value="QKX95139.1"/>
    <property type="molecule type" value="Genomic_DNA"/>
</dbReference>
<evidence type="ECO:0000313" key="4">
    <source>
        <dbReference type="EMBL" id="QKX95139.1"/>
    </source>
</evidence>
<dbReference type="Proteomes" id="UP000509122">
    <property type="component" value="Chromosome"/>
</dbReference>
<keyword evidence="1" id="KW-0175">Coiled coil</keyword>
<feature type="transmembrane region" description="Helical" evidence="3">
    <location>
        <begin position="12"/>
        <end position="34"/>
    </location>
</feature>
<evidence type="ECO:0000256" key="3">
    <source>
        <dbReference type="SAM" id="Phobius"/>
    </source>
</evidence>
<evidence type="ECO:0000256" key="1">
    <source>
        <dbReference type="SAM" id="Coils"/>
    </source>
</evidence>
<proteinExistence type="predicted"/>
<sequence length="394" mass="45569">MKFIGKKILCLALILNLVNFFIFIVFNVCSFSFFKKKNPYFNNNVVYAQKEESANKGNNKDQNDAKDNQLNKPKEEKQEEQKEGCGSWLWNKVKEVGTAIYNTLPETKAPENIDTQLLNQIQEEITAIEETKEQIKELTQQDETLKNMLESDEAYKKAEQQYKEVENNLKENKFQEASNLLKPSPTWWQSFISFFPFVDNQTPQPLKEAYKTALDNLQKVKQVKEDWNKLQNINDVQEYKIIWASIKDKINNFWPSANADVTPTPSDLNSQEEIPAIKNFLNNHKFATKLLGWCLGEKSNDVKTIASNLTNRLAQYISNKAEEKLQNKVEQAKKDVPQKATDAVKGHIFQVITAAVAFTALVITFLYWFIIKKIKKNQIKKPQISKKVTLNKTK</sequence>
<dbReference type="KEGG" id="rphy:RP166_1290"/>
<dbReference type="AlphaFoldDB" id="A0A859I998"/>
<feature type="transmembrane region" description="Helical" evidence="3">
    <location>
        <begin position="348"/>
        <end position="371"/>
    </location>
</feature>